<dbReference type="SUPFAM" id="SSF57414">
    <property type="entry name" value="Hairpin loop containing domain-like"/>
    <property type="match status" value="1"/>
</dbReference>
<dbReference type="PANTHER" id="PTHR33946">
    <property type="match status" value="1"/>
</dbReference>
<evidence type="ECO:0000259" key="3">
    <source>
        <dbReference type="SMART" id="SM00223"/>
    </source>
</evidence>
<evidence type="ECO:0000256" key="1">
    <source>
        <dbReference type="ARBA" id="ARBA00022737"/>
    </source>
</evidence>
<dbReference type="GO" id="GO:0006508">
    <property type="term" value="P:proteolysis"/>
    <property type="evidence" value="ECO:0007669"/>
    <property type="project" value="InterPro"/>
</dbReference>
<name>A0A6A4ZPV4_9STRA</name>
<dbReference type="InterPro" id="IPR000177">
    <property type="entry name" value="Apple"/>
</dbReference>
<sequence>PTPAPDQKQCAPVQEDTDYIGYDLGEPLALDTIDLCCTACSNTRGCVVFVWVMRDVGTCILKSFKGQSSSYPGARASYLIVPTPAPTPSACPVVEKDVDYAGNDIMAVGDRSRYEDCCTDCQNTPGCALYVWSPDSRTCYLKYKKGDKGAARGAVAGFLPVGGSTTPLTAVQSGSFGTFPFPTTAFNYIKGAQWIDQETMQVVKSQVETFVAESLAHDFSHGASAIPIFTLESVLSLDVYINTTSIGECASVTATYKHNFFTYDPTNQYCMVLVNTPDSTLAMMTASGQAMVYPQSLDDPFKSGSVSNVATNDACVAACQAKGNCAGVVYAGKTCTFYQPKASSFGGIAAGWVNKPVVNVDTGAVQYSSMALAALPKAYVKEMVPGIASTKDCAVAASQKKFTLFGYNQKTKVCNFYQPVTSTKALSLVNTPLVPVALSGSFGSDVAVKALAATSASDCYKLCIPSQNNCFGSVFDSAAKSCATYQAGFDAASTLGWVILKTLPDTMSTVNQVDFYITAHQDDHELFMSAPIYNSVKTQSTKSVFVYLSAGDAGQTDGWWRARETGTIEATKTWINLFGLYAPTQRTETVLVKGHNIQKVSVGNVMHYFIRLTEDSFGQVLSNQKRAPIDQPKEFYANSQALKDVVKAIIVAEATKIQKVTASYSKYLDDEGIDHYLHVGAGKMTAELLNADPLFKNCVSHQPYYGYQKWLDAVNMQDMELWAQRAVWANVGVGIMSQYPRNVWSEHSPALGRTYTSTAITKTTPCNF</sequence>
<evidence type="ECO:0000256" key="2">
    <source>
        <dbReference type="ARBA" id="ARBA00023157"/>
    </source>
</evidence>
<dbReference type="SMART" id="SM00223">
    <property type="entry name" value="APPLE"/>
    <property type="match status" value="1"/>
</dbReference>
<evidence type="ECO:0000313" key="4">
    <source>
        <dbReference type="EMBL" id="KAF0711704.1"/>
    </source>
</evidence>
<dbReference type="InterPro" id="IPR003609">
    <property type="entry name" value="Pan_app"/>
</dbReference>
<dbReference type="AlphaFoldDB" id="A0A6A4ZPV4"/>
<keyword evidence="2" id="KW-1015">Disulfide bond</keyword>
<accession>A0A6A4ZPV4</accession>
<feature type="domain" description="Apple" evidence="3">
    <location>
        <begin position="94"/>
        <end position="163"/>
    </location>
</feature>
<dbReference type="CDD" id="cd01100">
    <property type="entry name" value="APPLE_Factor_XI_like"/>
    <property type="match status" value="1"/>
</dbReference>
<dbReference type="Gene3D" id="3.50.4.10">
    <property type="entry name" value="Hepatocyte Growth Factor"/>
    <property type="match status" value="2"/>
</dbReference>
<proteinExistence type="predicted"/>
<dbReference type="PANTHER" id="PTHR33946:SF4">
    <property type="entry name" value="COAGULATION FACTOR XI"/>
    <property type="match status" value="1"/>
</dbReference>
<keyword evidence="1" id="KW-0677">Repeat</keyword>
<reference evidence="4" key="1">
    <citation type="submission" date="2019-06" db="EMBL/GenBank/DDBJ databases">
        <title>Genomics analysis of Aphanomyces spp. identifies a new class of oomycete effector associated with host adaptation.</title>
        <authorList>
            <person name="Gaulin E."/>
        </authorList>
    </citation>
    <scope>NUCLEOTIDE SEQUENCE</scope>
    <source>
        <strain evidence="4">CBS 578.67</strain>
    </source>
</reference>
<organism evidence="4">
    <name type="scientific">Aphanomyces stellatus</name>
    <dbReference type="NCBI Taxonomy" id="120398"/>
    <lineage>
        <taxon>Eukaryota</taxon>
        <taxon>Sar</taxon>
        <taxon>Stramenopiles</taxon>
        <taxon>Oomycota</taxon>
        <taxon>Saprolegniomycetes</taxon>
        <taxon>Saprolegniales</taxon>
        <taxon>Verrucalvaceae</taxon>
        <taxon>Aphanomyces</taxon>
    </lineage>
</organism>
<comment type="caution">
    <text evidence="4">The sequence shown here is derived from an EMBL/GenBank/DDBJ whole genome shotgun (WGS) entry which is preliminary data.</text>
</comment>
<dbReference type="EMBL" id="VJMH01001525">
    <property type="protein sequence ID" value="KAF0711704.1"/>
    <property type="molecule type" value="Genomic_DNA"/>
</dbReference>
<feature type="non-terminal residue" evidence="4">
    <location>
        <position position="1"/>
    </location>
</feature>
<protein>
    <recommendedName>
        <fullName evidence="3">Apple domain-containing protein</fullName>
    </recommendedName>
</protein>
<gene>
    <name evidence="4" type="ORF">As57867_005116</name>
</gene>
<dbReference type="OrthoDB" id="77016at2759"/>
<dbReference type="GO" id="GO:0005576">
    <property type="term" value="C:extracellular region"/>
    <property type="evidence" value="ECO:0007669"/>
    <property type="project" value="InterPro"/>
</dbReference>
<dbReference type="Pfam" id="PF14295">
    <property type="entry name" value="PAN_4"/>
    <property type="match status" value="3"/>
</dbReference>